<dbReference type="Proteomes" id="UP001146120">
    <property type="component" value="Unassembled WGS sequence"/>
</dbReference>
<sequence length="68" mass="8401">LKRVQKFELRRQGVESQARRQLEYQEFINILTVVRINETFKVMDRYWLCCILSLQWRLIARVDDIMKI</sequence>
<accession>A0AAV2Z110</accession>
<reference evidence="1" key="2">
    <citation type="journal article" date="2023" name="Microbiol Resour">
        <title>Decontamination and Annotation of the Draft Genome Sequence of the Oomycete Lagenidium giganteum ARSEF 373.</title>
        <authorList>
            <person name="Morgan W.R."/>
            <person name="Tartar A."/>
        </authorList>
    </citation>
    <scope>NUCLEOTIDE SEQUENCE</scope>
    <source>
        <strain evidence="1">ARSEF 373</strain>
    </source>
</reference>
<evidence type="ECO:0000313" key="1">
    <source>
        <dbReference type="EMBL" id="DBA00096.1"/>
    </source>
</evidence>
<organism evidence="1 2">
    <name type="scientific">Lagenidium giganteum</name>
    <dbReference type="NCBI Taxonomy" id="4803"/>
    <lineage>
        <taxon>Eukaryota</taxon>
        <taxon>Sar</taxon>
        <taxon>Stramenopiles</taxon>
        <taxon>Oomycota</taxon>
        <taxon>Peronosporomycetes</taxon>
        <taxon>Pythiales</taxon>
        <taxon>Pythiaceae</taxon>
    </lineage>
</organism>
<gene>
    <name evidence="1" type="ORF">N0F65_000387</name>
</gene>
<comment type="caution">
    <text evidence="1">The sequence shown here is derived from an EMBL/GenBank/DDBJ whole genome shotgun (WGS) entry which is preliminary data.</text>
</comment>
<protein>
    <submittedName>
        <fullName evidence="1">Uncharacterized protein</fullName>
    </submittedName>
</protein>
<name>A0AAV2Z110_9STRA</name>
<reference evidence="1" key="1">
    <citation type="submission" date="2022-11" db="EMBL/GenBank/DDBJ databases">
        <authorList>
            <person name="Morgan W.R."/>
            <person name="Tartar A."/>
        </authorList>
    </citation>
    <scope>NUCLEOTIDE SEQUENCE</scope>
    <source>
        <strain evidence="1">ARSEF 373</strain>
    </source>
</reference>
<evidence type="ECO:0000313" key="2">
    <source>
        <dbReference type="Proteomes" id="UP001146120"/>
    </source>
</evidence>
<dbReference type="EMBL" id="DAKRPA010000070">
    <property type="protein sequence ID" value="DBA00096.1"/>
    <property type="molecule type" value="Genomic_DNA"/>
</dbReference>
<keyword evidence="2" id="KW-1185">Reference proteome</keyword>
<feature type="non-terminal residue" evidence="1">
    <location>
        <position position="1"/>
    </location>
</feature>
<dbReference type="AlphaFoldDB" id="A0AAV2Z110"/>
<proteinExistence type="predicted"/>